<dbReference type="SUPFAM" id="SSF53300">
    <property type="entry name" value="vWA-like"/>
    <property type="match status" value="1"/>
</dbReference>
<dbReference type="PROSITE" id="PS50234">
    <property type="entry name" value="VWFA"/>
    <property type="match status" value="1"/>
</dbReference>
<reference evidence="3 4" key="1">
    <citation type="submission" date="2016-10" db="EMBL/GenBank/DDBJ databases">
        <authorList>
            <person name="de Groot N.N."/>
        </authorList>
    </citation>
    <scope>NUCLEOTIDE SEQUENCE [LARGE SCALE GENOMIC DNA]</scope>
    <source>
        <strain evidence="3 4">DSM 29439</strain>
    </source>
</reference>
<evidence type="ECO:0000259" key="2">
    <source>
        <dbReference type="PROSITE" id="PS50234"/>
    </source>
</evidence>
<keyword evidence="1" id="KW-0732">Signal</keyword>
<dbReference type="OrthoDB" id="9783818at2"/>
<feature type="signal peptide" evidence="1">
    <location>
        <begin position="1"/>
        <end position="19"/>
    </location>
</feature>
<dbReference type="SMART" id="SM00327">
    <property type="entry name" value="VWA"/>
    <property type="match status" value="1"/>
</dbReference>
<dbReference type="STRING" id="1173584.SAMN05444851_2607"/>
<feature type="domain" description="VWFA" evidence="2">
    <location>
        <begin position="24"/>
        <end position="203"/>
    </location>
</feature>
<evidence type="ECO:0000313" key="4">
    <source>
        <dbReference type="Proteomes" id="UP000199650"/>
    </source>
</evidence>
<protein>
    <submittedName>
        <fullName evidence="3">Ca-activated chloride channel family protein</fullName>
    </submittedName>
</protein>
<proteinExistence type="predicted"/>
<dbReference type="InterPro" id="IPR002035">
    <property type="entry name" value="VWF_A"/>
</dbReference>
<dbReference type="RefSeq" id="WP_091431155.1">
    <property type="nucleotide sequence ID" value="NZ_FOJB01000001.1"/>
</dbReference>
<sequence>MRYLAALILLVALSNPARAQDRASTVLVLDASGSMWGQIDGTAKITIAQDVLDDLLQTLPTDQALGLTVYGHRRKGDCTDIETLVAPGVGTQTAISTAVNAVKPKGKTPMTDAVIAAAQSLRYTEEKATVILVSDGIETCNPDPCAAARALEEAGVDFTAHVIGFDINDPEAMAQMQCLAEETGGTFRSAANAGELGAALVEIASAPEPEPEPVTISFRATLGKGGPEIDDGLVWSFAPDGTGEQTTPTGATRLELLPGEYTVSVLRLEDELTAETVFKVAEQAKTVTIALPEIAYRASLDAVDTAPIGSTIEVTWDAEIGDNDYVTIVPPEAKPGTYRNYTYISKGNPLPLTMPLTPGTYELRYIRSGSGKQDVTAARSIVVTDLTVTLDAADEIGAGAVLEVAWDGPGYENDYIAITAPDAEDRTYENYAYTNRGNPAEVTSPIEPGAYELRYVAQGNPLRVLARRPITVLPVSASLTAPDQVVAGAAVDVEWEGPDNKNDYISVAASDQEPNKYVNYAYANRGNPVSVTMPLDPGTYELRYIAHGKPAKIIATRPVTVVAAQVTIEAQSDAVAGSDVEVTWDGPDNKNDYISVASADQPPNKYVAYVYTQRGNPAAIKMPLDPGTYQLRYIAHGNPAKVLAAREISIVAAQVALEAVDTAEAGASIDVIWQGPDNKNDYVAVAAPDQPVNKYTSYAYTSRGNPSKITLPLEPGTYQLRYIANGSPQRILATRDIGIVAATAALDAPETAVSGTEIDVSFVGPANKNDFVSVAAIGSEPGEHLNYQYAQRGNPVRLKVPVETGTYLIRYIAHGNPKKVLARRMLKVVEASETVVEEAVLEAAESAAAGGQIDVFWVGPDDEGDLIAIKKIGSDTVEASVATASGNPAALQLPNEPGDYMLHYLSGQGQSSIGRRPLSVN</sequence>
<name>A0A1I0QIV6_9RHOB</name>
<dbReference type="Proteomes" id="UP000199650">
    <property type="component" value="Unassembled WGS sequence"/>
</dbReference>
<gene>
    <name evidence="3" type="ORF">SAMN05444851_2607</name>
</gene>
<accession>A0A1I0QIV6</accession>
<dbReference type="EMBL" id="FOJB01000001">
    <property type="protein sequence ID" value="SEW27058.1"/>
    <property type="molecule type" value="Genomic_DNA"/>
</dbReference>
<organism evidence="3 4">
    <name type="scientific">Aliiroseovarius sediminilitoris</name>
    <dbReference type="NCBI Taxonomy" id="1173584"/>
    <lineage>
        <taxon>Bacteria</taxon>
        <taxon>Pseudomonadati</taxon>
        <taxon>Pseudomonadota</taxon>
        <taxon>Alphaproteobacteria</taxon>
        <taxon>Rhodobacterales</taxon>
        <taxon>Paracoccaceae</taxon>
        <taxon>Aliiroseovarius</taxon>
    </lineage>
</organism>
<dbReference type="AlphaFoldDB" id="A0A1I0QIV6"/>
<evidence type="ECO:0000313" key="3">
    <source>
        <dbReference type="EMBL" id="SEW27058.1"/>
    </source>
</evidence>
<feature type="chain" id="PRO_5011761231" evidence="1">
    <location>
        <begin position="20"/>
        <end position="921"/>
    </location>
</feature>
<evidence type="ECO:0000256" key="1">
    <source>
        <dbReference type="SAM" id="SignalP"/>
    </source>
</evidence>
<dbReference type="InterPro" id="IPR036465">
    <property type="entry name" value="vWFA_dom_sf"/>
</dbReference>
<dbReference type="Gene3D" id="3.40.50.410">
    <property type="entry name" value="von Willebrand factor, type A domain"/>
    <property type="match status" value="1"/>
</dbReference>
<keyword evidence="4" id="KW-1185">Reference proteome</keyword>
<dbReference type="Pfam" id="PF13519">
    <property type="entry name" value="VWA_2"/>
    <property type="match status" value="1"/>
</dbReference>